<dbReference type="EMBL" id="BGZK01000045">
    <property type="protein sequence ID" value="GBP11210.1"/>
    <property type="molecule type" value="Genomic_DNA"/>
</dbReference>
<proteinExistence type="predicted"/>
<protein>
    <submittedName>
        <fullName evidence="1">Uncharacterized protein</fullName>
    </submittedName>
</protein>
<organism evidence="1 2">
    <name type="scientific">Eumeta variegata</name>
    <name type="common">Bagworm moth</name>
    <name type="synonym">Eumeta japonica</name>
    <dbReference type="NCBI Taxonomy" id="151549"/>
    <lineage>
        <taxon>Eukaryota</taxon>
        <taxon>Metazoa</taxon>
        <taxon>Ecdysozoa</taxon>
        <taxon>Arthropoda</taxon>
        <taxon>Hexapoda</taxon>
        <taxon>Insecta</taxon>
        <taxon>Pterygota</taxon>
        <taxon>Neoptera</taxon>
        <taxon>Endopterygota</taxon>
        <taxon>Lepidoptera</taxon>
        <taxon>Glossata</taxon>
        <taxon>Ditrysia</taxon>
        <taxon>Tineoidea</taxon>
        <taxon>Psychidae</taxon>
        <taxon>Oiketicinae</taxon>
        <taxon>Eumeta</taxon>
    </lineage>
</organism>
<accession>A0A4C1TC97</accession>
<gene>
    <name evidence="1" type="ORF">EVAR_6031_1</name>
</gene>
<comment type="caution">
    <text evidence="1">The sequence shown here is derived from an EMBL/GenBank/DDBJ whole genome shotgun (WGS) entry which is preliminary data.</text>
</comment>
<evidence type="ECO:0000313" key="2">
    <source>
        <dbReference type="Proteomes" id="UP000299102"/>
    </source>
</evidence>
<sequence length="164" mass="17754">MISQSIEHNSWKNQALALLVTLDGSKPEHKVVPAKVNVDFLRIFELADSIKLALDDLGCRKKSKHKVECGLSSARSANAGGLIWRLPTLGLTQFSGASLSEHSAVTGLFYIEDLKSTKRCGRNVEVILAVSKSRTGSTVHNQYPQGLHISSPGLHTTTPTLVPI</sequence>
<evidence type="ECO:0000313" key="1">
    <source>
        <dbReference type="EMBL" id="GBP11210.1"/>
    </source>
</evidence>
<keyword evidence="2" id="KW-1185">Reference proteome</keyword>
<name>A0A4C1TC97_EUMVA</name>
<dbReference type="Proteomes" id="UP000299102">
    <property type="component" value="Unassembled WGS sequence"/>
</dbReference>
<dbReference type="AlphaFoldDB" id="A0A4C1TC97"/>
<reference evidence="1 2" key="1">
    <citation type="journal article" date="2019" name="Commun. Biol.">
        <title>The bagworm genome reveals a unique fibroin gene that provides high tensile strength.</title>
        <authorList>
            <person name="Kono N."/>
            <person name="Nakamura H."/>
            <person name="Ohtoshi R."/>
            <person name="Tomita M."/>
            <person name="Numata K."/>
            <person name="Arakawa K."/>
        </authorList>
    </citation>
    <scope>NUCLEOTIDE SEQUENCE [LARGE SCALE GENOMIC DNA]</scope>
</reference>